<dbReference type="AlphaFoldDB" id="A0AAW0IXJ4"/>
<dbReference type="PANTHER" id="PTHR11502">
    <property type="entry name" value="40S RIBOSOMAL PROTEIN S6"/>
    <property type="match status" value="1"/>
</dbReference>
<dbReference type="InterPro" id="IPR001377">
    <property type="entry name" value="Ribosomal_eS6"/>
</dbReference>
<name>A0AAW0IXJ4_MYOGA</name>
<keyword evidence="3" id="KW-0687">Ribonucleoprotein</keyword>
<keyword evidence="8" id="KW-1185">Reference proteome</keyword>
<dbReference type="PROSITE" id="PS00578">
    <property type="entry name" value="RIBOSOMAL_S6E"/>
    <property type="match status" value="1"/>
</dbReference>
<reference evidence="7 8" key="1">
    <citation type="journal article" date="2023" name="bioRxiv">
        <title>Conserved and derived expression patterns and positive selection on dental genes reveal complex evolutionary context of ever-growing rodent molars.</title>
        <authorList>
            <person name="Calamari Z.T."/>
            <person name="Song A."/>
            <person name="Cohen E."/>
            <person name="Akter M."/>
            <person name="Roy R.D."/>
            <person name="Hallikas O."/>
            <person name="Christensen M.M."/>
            <person name="Li P."/>
            <person name="Marangoni P."/>
            <person name="Jernvall J."/>
            <person name="Klein O.D."/>
        </authorList>
    </citation>
    <scope>NUCLEOTIDE SEQUENCE [LARGE SCALE GENOMIC DNA]</scope>
    <source>
        <strain evidence="7">V071</strain>
    </source>
</reference>
<gene>
    <name evidence="7" type="ORF">U0070_002389</name>
</gene>
<dbReference type="GO" id="GO:0003735">
    <property type="term" value="F:structural constituent of ribosome"/>
    <property type="evidence" value="ECO:0007669"/>
    <property type="project" value="InterPro"/>
</dbReference>
<evidence type="ECO:0000313" key="8">
    <source>
        <dbReference type="Proteomes" id="UP001488838"/>
    </source>
</evidence>
<proteinExistence type="inferred from homology"/>
<feature type="region of interest" description="Disordered" evidence="6">
    <location>
        <begin position="253"/>
        <end position="326"/>
    </location>
</feature>
<dbReference type="InterPro" id="IPR018282">
    <property type="entry name" value="Ribosomal_eS6_CS"/>
</dbReference>
<feature type="compositionally biased region" description="Basic and acidic residues" evidence="6">
    <location>
        <begin position="293"/>
        <end position="306"/>
    </location>
</feature>
<accession>A0AAW0IXJ4</accession>
<dbReference type="Gene3D" id="1.20.5.2650">
    <property type="match status" value="1"/>
</dbReference>
<keyword evidence="2" id="KW-0689">Ribosomal protein</keyword>
<evidence type="ECO:0000256" key="2">
    <source>
        <dbReference type="ARBA" id="ARBA00022980"/>
    </source>
</evidence>
<dbReference type="Pfam" id="PF01092">
    <property type="entry name" value="Ribosomal_S6e"/>
    <property type="match status" value="1"/>
</dbReference>
<evidence type="ECO:0000256" key="1">
    <source>
        <dbReference type="ARBA" id="ARBA00009312"/>
    </source>
</evidence>
<comment type="similarity">
    <text evidence="1">Belongs to the eukaryotic ribosomal protein eS6 family.</text>
</comment>
<organism evidence="7 8">
    <name type="scientific">Myodes glareolus</name>
    <name type="common">Bank vole</name>
    <name type="synonym">Clethrionomys glareolus</name>
    <dbReference type="NCBI Taxonomy" id="447135"/>
    <lineage>
        <taxon>Eukaryota</taxon>
        <taxon>Metazoa</taxon>
        <taxon>Chordata</taxon>
        <taxon>Craniata</taxon>
        <taxon>Vertebrata</taxon>
        <taxon>Euteleostomi</taxon>
        <taxon>Mammalia</taxon>
        <taxon>Eutheria</taxon>
        <taxon>Euarchontoglires</taxon>
        <taxon>Glires</taxon>
        <taxon>Rodentia</taxon>
        <taxon>Myomorpha</taxon>
        <taxon>Muroidea</taxon>
        <taxon>Cricetidae</taxon>
        <taxon>Arvicolinae</taxon>
        <taxon>Myodes</taxon>
    </lineage>
</organism>
<evidence type="ECO:0000313" key="7">
    <source>
        <dbReference type="EMBL" id="KAK7819077.1"/>
    </source>
</evidence>
<evidence type="ECO:0000256" key="4">
    <source>
        <dbReference type="ARBA" id="ARBA00035278"/>
    </source>
</evidence>
<dbReference type="GO" id="GO:0006412">
    <property type="term" value="P:translation"/>
    <property type="evidence" value="ECO:0007669"/>
    <property type="project" value="InterPro"/>
</dbReference>
<dbReference type="GO" id="GO:0005840">
    <property type="term" value="C:ribosome"/>
    <property type="evidence" value="ECO:0007669"/>
    <property type="project" value="UniProtKB-KW"/>
</dbReference>
<evidence type="ECO:0000256" key="5">
    <source>
        <dbReference type="ARBA" id="ARBA00035403"/>
    </source>
</evidence>
<sequence>MALIVETMLRHYHTIIKPIYTQHLCHKRLSCWPSTPQAGKRQGWDAAVLHWLWTLTTSFPTTEETEMWEGYVEISMSIRFPAMMKRTDNTLACAIGKYSSLTDKSPSQYGNSRQGEHGSSRALRMKLNTSFLASSCQKVIQVDDERKLRTLYEKHMATRDCVVQISGGNDKQGFPMKQNISTHRRVHLLLNKGHSRYRSRRTRWVCKSVEECIVYANLSILNLAIRGPKRTSGMRKLFNLSREDDVCQDLVRKPLNQEGKNPRIKAPETQCHKHHTKLNKEEASEHATLLTQRMKEAKEKYQEQIDKRRRLSSRRASTSKPESSQK</sequence>
<comment type="caution">
    <text evidence="7">The sequence shown here is derived from an EMBL/GenBank/DDBJ whole genome shotgun (WGS) entry which is preliminary data.</text>
</comment>
<protein>
    <recommendedName>
        <fullName evidence="4">Small ribosomal subunit protein eS6</fullName>
    </recommendedName>
    <alternativeName>
        <fullName evidence="5">40S ribosomal protein S6</fullName>
    </alternativeName>
</protein>
<dbReference type="GO" id="GO:1990904">
    <property type="term" value="C:ribonucleoprotein complex"/>
    <property type="evidence" value="ECO:0007669"/>
    <property type="project" value="UniProtKB-KW"/>
</dbReference>
<dbReference type="SMART" id="SM01405">
    <property type="entry name" value="Ribosomal_S6e"/>
    <property type="match status" value="1"/>
</dbReference>
<dbReference type="Proteomes" id="UP001488838">
    <property type="component" value="Unassembled WGS sequence"/>
</dbReference>
<evidence type="ECO:0000256" key="3">
    <source>
        <dbReference type="ARBA" id="ARBA00023274"/>
    </source>
</evidence>
<dbReference type="EMBL" id="JBBHLL010000083">
    <property type="protein sequence ID" value="KAK7819077.1"/>
    <property type="molecule type" value="Genomic_DNA"/>
</dbReference>
<evidence type="ECO:0000256" key="6">
    <source>
        <dbReference type="SAM" id="MobiDB-lite"/>
    </source>
</evidence>